<evidence type="ECO:0000313" key="9">
    <source>
        <dbReference type="Proteomes" id="UP000242705"/>
    </source>
</evidence>
<dbReference type="GO" id="GO:0015074">
    <property type="term" value="P:DNA integration"/>
    <property type="evidence" value="ECO:0007669"/>
    <property type="project" value="UniProtKB-KW"/>
</dbReference>
<dbReference type="PROSITE" id="PS51736">
    <property type="entry name" value="RECOMBINASES_3"/>
    <property type="match status" value="1"/>
</dbReference>
<evidence type="ECO:0000256" key="5">
    <source>
        <dbReference type="PIRSR" id="PIRSR606118-50"/>
    </source>
</evidence>
<evidence type="ECO:0000256" key="4">
    <source>
        <dbReference type="ARBA" id="ARBA00023172"/>
    </source>
</evidence>
<evidence type="ECO:0000256" key="3">
    <source>
        <dbReference type="ARBA" id="ARBA00023125"/>
    </source>
</evidence>
<sequence length="194" mass="21378">MRIGYARVSTGDQTLALQEDALNAAGCGKLFRDVQSGRLPDRPGLQAALAYARPGDVLVVWKLDRLGRSLSHLIQIVEQLHTQGIGLQSLQEQIDTTTPEGQFIFHLFAALAEVERAMIRERTMAGLAAARARGRVGGRPRRLTPDQVRMAAQMVASGHMTIMECARAFQVSRQTVYRALKALQDKERVEASGR</sequence>
<protein>
    <recommendedName>
        <fullName evidence="7">Resolvase/invertase-type recombinase catalytic domain-containing protein</fullName>
    </recommendedName>
</protein>
<dbReference type="CDD" id="cd03768">
    <property type="entry name" value="SR_ResInv"/>
    <property type="match status" value="1"/>
</dbReference>
<feature type="active site" description="O-(5'-phospho-DNA)-serine intermediate" evidence="5 6">
    <location>
        <position position="9"/>
    </location>
</feature>
<dbReference type="InterPro" id="IPR050639">
    <property type="entry name" value="SSR_resolvase"/>
</dbReference>
<dbReference type="Gene3D" id="1.10.10.60">
    <property type="entry name" value="Homeodomain-like"/>
    <property type="match status" value="1"/>
</dbReference>
<dbReference type="InterPro" id="IPR009057">
    <property type="entry name" value="Homeodomain-like_sf"/>
</dbReference>
<keyword evidence="4" id="KW-0233">DNA recombination</keyword>
<keyword evidence="2" id="KW-0229">DNA integration</keyword>
<dbReference type="EMBL" id="PXYX01000048">
    <property type="protein sequence ID" value="PSR24619.1"/>
    <property type="molecule type" value="Genomic_DNA"/>
</dbReference>
<dbReference type="PANTHER" id="PTHR30461">
    <property type="entry name" value="DNA-INVERTASE FROM LAMBDOID PROPHAGE"/>
    <property type="match status" value="1"/>
</dbReference>
<dbReference type="GO" id="GO:0003677">
    <property type="term" value="F:DNA binding"/>
    <property type="evidence" value="ECO:0007669"/>
    <property type="project" value="UniProtKB-KW"/>
</dbReference>
<dbReference type="CDD" id="cd00569">
    <property type="entry name" value="HTH_Hin_like"/>
    <property type="match status" value="1"/>
</dbReference>
<evidence type="ECO:0000256" key="2">
    <source>
        <dbReference type="ARBA" id="ARBA00022908"/>
    </source>
</evidence>
<dbReference type="PROSITE" id="PS00397">
    <property type="entry name" value="RECOMBINASES_1"/>
    <property type="match status" value="1"/>
</dbReference>
<evidence type="ECO:0000256" key="6">
    <source>
        <dbReference type="PROSITE-ProRule" id="PRU10137"/>
    </source>
</evidence>
<comment type="caution">
    <text evidence="8">The sequence shown here is derived from an EMBL/GenBank/DDBJ whole genome shotgun (WGS) entry which is preliminary data.</text>
</comment>
<gene>
    <name evidence="8" type="ORF">C7B47_14405</name>
</gene>
<evidence type="ECO:0000256" key="1">
    <source>
        <dbReference type="ARBA" id="ARBA00009913"/>
    </source>
</evidence>
<reference evidence="8 9" key="1">
    <citation type="journal article" date="2014" name="BMC Genomics">
        <title>Comparison of environmental and isolate Sulfobacillus genomes reveals diverse carbon, sulfur, nitrogen, and hydrogen metabolisms.</title>
        <authorList>
            <person name="Justice N.B."/>
            <person name="Norman A."/>
            <person name="Brown C.T."/>
            <person name="Singh A."/>
            <person name="Thomas B.C."/>
            <person name="Banfield J.F."/>
        </authorList>
    </citation>
    <scope>NUCLEOTIDE SEQUENCE [LARGE SCALE GENOMIC DNA]</scope>
    <source>
        <strain evidence="8">AMDSBA5</strain>
    </source>
</reference>
<dbReference type="PROSITE" id="PS00398">
    <property type="entry name" value="RECOMBINASES_2"/>
    <property type="match status" value="1"/>
</dbReference>
<dbReference type="SUPFAM" id="SSF53041">
    <property type="entry name" value="Resolvase-like"/>
    <property type="match status" value="1"/>
</dbReference>
<evidence type="ECO:0000259" key="7">
    <source>
        <dbReference type="PROSITE" id="PS51736"/>
    </source>
</evidence>
<accession>A0A2T2WQV4</accession>
<proteinExistence type="inferred from homology"/>
<dbReference type="Pfam" id="PF00239">
    <property type="entry name" value="Resolvase"/>
    <property type="match status" value="1"/>
</dbReference>
<organism evidence="8 9">
    <name type="scientific">Sulfobacillus thermosulfidooxidans</name>
    <dbReference type="NCBI Taxonomy" id="28034"/>
    <lineage>
        <taxon>Bacteria</taxon>
        <taxon>Bacillati</taxon>
        <taxon>Bacillota</taxon>
        <taxon>Clostridia</taxon>
        <taxon>Eubacteriales</taxon>
        <taxon>Clostridiales Family XVII. Incertae Sedis</taxon>
        <taxon>Sulfobacillus</taxon>
    </lineage>
</organism>
<dbReference type="Proteomes" id="UP000242705">
    <property type="component" value="Unassembled WGS sequence"/>
</dbReference>
<dbReference type="SUPFAM" id="SSF46689">
    <property type="entry name" value="Homeodomain-like"/>
    <property type="match status" value="1"/>
</dbReference>
<comment type="similarity">
    <text evidence="1">Belongs to the site-specific recombinase resolvase family.</text>
</comment>
<dbReference type="PANTHER" id="PTHR30461:SF2">
    <property type="entry name" value="SERINE RECOMBINASE PINE-RELATED"/>
    <property type="match status" value="1"/>
</dbReference>
<feature type="domain" description="Resolvase/invertase-type recombinase catalytic" evidence="7">
    <location>
        <begin position="1"/>
        <end position="134"/>
    </location>
</feature>
<dbReference type="InterPro" id="IPR006119">
    <property type="entry name" value="Resolv_N"/>
</dbReference>
<dbReference type="AlphaFoldDB" id="A0A2T2WQV4"/>
<dbReference type="Gene3D" id="3.40.50.1390">
    <property type="entry name" value="Resolvase, N-terminal catalytic domain"/>
    <property type="match status" value="1"/>
</dbReference>
<keyword evidence="3" id="KW-0238">DNA-binding</keyword>
<dbReference type="InterPro" id="IPR036162">
    <property type="entry name" value="Resolvase-like_N_sf"/>
</dbReference>
<dbReference type="SMART" id="SM00857">
    <property type="entry name" value="Resolvase"/>
    <property type="match status" value="1"/>
</dbReference>
<name>A0A2T2WQV4_SULTH</name>
<dbReference type="Pfam" id="PF02796">
    <property type="entry name" value="HTH_7"/>
    <property type="match status" value="1"/>
</dbReference>
<dbReference type="InterPro" id="IPR006120">
    <property type="entry name" value="Resolvase_HTH_dom"/>
</dbReference>
<evidence type="ECO:0000313" key="8">
    <source>
        <dbReference type="EMBL" id="PSR24619.1"/>
    </source>
</evidence>
<dbReference type="FunFam" id="3.40.50.1390:FF:000001">
    <property type="entry name" value="DNA recombinase"/>
    <property type="match status" value="1"/>
</dbReference>
<dbReference type="GO" id="GO:0000150">
    <property type="term" value="F:DNA strand exchange activity"/>
    <property type="evidence" value="ECO:0007669"/>
    <property type="project" value="InterPro"/>
</dbReference>
<dbReference type="InterPro" id="IPR006118">
    <property type="entry name" value="Recombinase_CS"/>
</dbReference>